<dbReference type="Proteomes" id="UP000287857">
    <property type="component" value="Unassembled WGS sequence"/>
</dbReference>
<name>A0A429ZYB2_9ENTE</name>
<dbReference type="GO" id="GO:0008080">
    <property type="term" value="F:N-acetyltransferase activity"/>
    <property type="evidence" value="ECO:0007669"/>
    <property type="project" value="InterPro"/>
</dbReference>
<dbReference type="EMBL" id="NGJS01000007">
    <property type="protein sequence ID" value="RST98938.1"/>
    <property type="molecule type" value="Genomic_DNA"/>
</dbReference>
<dbReference type="InterPro" id="IPR045039">
    <property type="entry name" value="NSI-like"/>
</dbReference>
<proteinExistence type="predicted"/>
<dbReference type="Pfam" id="PF00583">
    <property type="entry name" value="Acetyltransf_1"/>
    <property type="match status" value="1"/>
</dbReference>
<organism evidence="4 5">
    <name type="scientific">Vagococcus vulneris</name>
    <dbReference type="NCBI Taxonomy" id="1977869"/>
    <lineage>
        <taxon>Bacteria</taxon>
        <taxon>Bacillati</taxon>
        <taxon>Bacillota</taxon>
        <taxon>Bacilli</taxon>
        <taxon>Lactobacillales</taxon>
        <taxon>Enterococcaceae</taxon>
        <taxon>Vagococcus</taxon>
    </lineage>
</organism>
<comment type="caution">
    <text evidence="4">The sequence shown here is derived from an EMBL/GenBank/DDBJ whole genome shotgun (WGS) entry which is preliminary data.</text>
</comment>
<evidence type="ECO:0000313" key="4">
    <source>
        <dbReference type="EMBL" id="RST98938.1"/>
    </source>
</evidence>
<dbReference type="Gene3D" id="3.40.630.30">
    <property type="match status" value="1"/>
</dbReference>
<evidence type="ECO:0000313" key="5">
    <source>
        <dbReference type="Proteomes" id="UP000287857"/>
    </source>
</evidence>
<feature type="domain" description="N-acetyltransferase" evidence="3">
    <location>
        <begin position="1"/>
        <end position="134"/>
    </location>
</feature>
<protein>
    <submittedName>
        <fullName evidence="4">GNAT family N-acetyltransferase</fullName>
    </submittedName>
</protein>
<evidence type="ECO:0000259" key="3">
    <source>
        <dbReference type="PROSITE" id="PS51186"/>
    </source>
</evidence>
<dbReference type="InterPro" id="IPR016181">
    <property type="entry name" value="Acyl_CoA_acyltransferase"/>
</dbReference>
<dbReference type="RefSeq" id="WP_125983861.1">
    <property type="nucleotide sequence ID" value="NZ_NGJS01000007.1"/>
</dbReference>
<keyword evidence="5" id="KW-1185">Reference proteome</keyword>
<gene>
    <name evidence="4" type="ORF">CBF37_06100</name>
</gene>
<dbReference type="AlphaFoldDB" id="A0A429ZYB2"/>
<keyword evidence="1 4" id="KW-0808">Transferase</keyword>
<dbReference type="InterPro" id="IPR000182">
    <property type="entry name" value="GNAT_dom"/>
</dbReference>
<accession>A0A429ZYB2</accession>
<evidence type="ECO:0000256" key="2">
    <source>
        <dbReference type="ARBA" id="ARBA00023315"/>
    </source>
</evidence>
<dbReference type="GO" id="GO:0005737">
    <property type="term" value="C:cytoplasm"/>
    <property type="evidence" value="ECO:0007669"/>
    <property type="project" value="TreeGrafter"/>
</dbReference>
<dbReference type="PROSITE" id="PS51186">
    <property type="entry name" value="GNAT"/>
    <property type="match status" value="1"/>
</dbReference>
<reference evidence="4 5" key="1">
    <citation type="submission" date="2017-05" db="EMBL/GenBank/DDBJ databases">
        <title>Vagococcus spp. assemblies.</title>
        <authorList>
            <person name="Gulvik C.A."/>
        </authorList>
    </citation>
    <scope>NUCLEOTIDE SEQUENCE [LARGE SCALE GENOMIC DNA]</scope>
    <source>
        <strain evidence="4 5">SS1995</strain>
    </source>
</reference>
<dbReference type="PANTHER" id="PTHR43626">
    <property type="entry name" value="ACYL-COA N-ACYLTRANSFERASE"/>
    <property type="match status" value="1"/>
</dbReference>
<dbReference type="CDD" id="cd04301">
    <property type="entry name" value="NAT_SF"/>
    <property type="match status" value="1"/>
</dbReference>
<dbReference type="SUPFAM" id="SSF55729">
    <property type="entry name" value="Acyl-CoA N-acyltransferases (Nat)"/>
    <property type="match status" value="1"/>
</dbReference>
<evidence type="ECO:0000256" key="1">
    <source>
        <dbReference type="ARBA" id="ARBA00022679"/>
    </source>
</evidence>
<keyword evidence="2" id="KW-0012">Acyltransferase</keyword>
<sequence length="134" mass="15650">MNYQIGNRLELTQIMSLYDSVGWTAYTDDYGTLNRAIRHSLFVLTAWDKEQLIGLIRVVGDGETIIYIQDLLVRPSYHRQGIGQELLKRTLEEFKDVRQKVLLTVEGTKIRRFYESCGFVSCDQGQLVAFYREY</sequence>
<dbReference type="PANTHER" id="PTHR43626:SF4">
    <property type="entry name" value="GCN5-RELATED N-ACETYLTRANSFERASE 2, CHLOROPLASTIC"/>
    <property type="match status" value="1"/>
</dbReference>
<dbReference type="OrthoDB" id="9775804at2"/>